<keyword evidence="1" id="KW-0472">Membrane</keyword>
<evidence type="ECO:0000313" key="2">
    <source>
        <dbReference type="EMBL" id="GGC68733.1"/>
    </source>
</evidence>
<comment type="caution">
    <text evidence="2">The sequence shown here is derived from an EMBL/GenBank/DDBJ whole genome shotgun (WGS) entry which is preliminary data.</text>
</comment>
<dbReference type="RefSeq" id="WP_188674405.1">
    <property type="nucleotide sequence ID" value="NZ_BMJH01000002.1"/>
</dbReference>
<evidence type="ECO:0000313" key="3">
    <source>
        <dbReference type="Proteomes" id="UP000641514"/>
    </source>
</evidence>
<name>A0A916UDG3_9ACTN</name>
<feature type="transmembrane region" description="Helical" evidence="1">
    <location>
        <begin position="79"/>
        <end position="101"/>
    </location>
</feature>
<keyword evidence="1" id="KW-0812">Transmembrane</keyword>
<sequence>MMQFRNVAIYVGLVVAAAFGVLIGTAVTIPGGCVITDPCADTQRTIILFVPTGLIFLGVLGAVLFTLQCWRNGDEWRRWFGAVWFLLALVLVVMSMSAGVLTR</sequence>
<reference evidence="2" key="1">
    <citation type="journal article" date="2014" name="Int. J. Syst. Evol. Microbiol.">
        <title>Complete genome sequence of Corynebacterium casei LMG S-19264T (=DSM 44701T), isolated from a smear-ripened cheese.</title>
        <authorList>
            <consortium name="US DOE Joint Genome Institute (JGI-PGF)"/>
            <person name="Walter F."/>
            <person name="Albersmeier A."/>
            <person name="Kalinowski J."/>
            <person name="Ruckert C."/>
        </authorList>
    </citation>
    <scope>NUCLEOTIDE SEQUENCE</scope>
    <source>
        <strain evidence="2">CGMCC 1.15478</strain>
    </source>
</reference>
<proteinExistence type="predicted"/>
<keyword evidence="1" id="KW-1133">Transmembrane helix</keyword>
<dbReference type="AlphaFoldDB" id="A0A916UDG3"/>
<feature type="transmembrane region" description="Helical" evidence="1">
    <location>
        <begin position="46"/>
        <end position="67"/>
    </location>
</feature>
<reference evidence="2" key="2">
    <citation type="submission" date="2020-09" db="EMBL/GenBank/DDBJ databases">
        <authorList>
            <person name="Sun Q."/>
            <person name="Zhou Y."/>
        </authorList>
    </citation>
    <scope>NUCLEOTIDE SEQUENCE</scope>
    <source>
        <strain evidence="2">CGMCC 1.15478</strain>
    </source>
</reference>
<dbReference type="EMBL" id="BMJH01000002">
    <property type="protein sequence ID" value="GGC68733.1"/>
    <property type="molecule type" value="Genomic_DNA"/>
</dbReference>
<feature type="transmembrane region" description="Helical" evidence="1">
    <location>
        <begin position="7"/>
        <end position="26"/>
    </location>
</feature>
<keyword evidence="3" id="KW-1185">Reference proteome</keyword>
<gene>
    <name evidence="2" type="ORF">GCM10011410_21910</name>
</gene>
<organism evidence="2 3">
    <name type="scientific">Hoyosella rhizosphaerae</name>
    <dbReference type="NCBI Taxonomy" id="1755582"/>
    <lineage>
        <taxon>Bacteria</taxon>
        <taxon>Bacillati</taxon>
        <taxon>Actinomycetota</taxon>
        <taxon>Actinomycetes</taxon>
        <taxon>Mycobacteriales</taxon>
        <taxon>Hoyosellaceae</taxon>
        <taxon>Hoyosella</taxon>
    </lineage>
</organism>
<evidence type="ECO:0000256" key="1">
    <source>
        <dbReference type="SAM" id="Phobius"/>
    </source>
</evidence>
<accession>A0A916UDG3</accession>
<protein>
    <submittedName>
        <fullName evidence="2">Uncharacterized protein</fullName>
    </submittedName>
</protein>
<dbReference type="Proteomes" id="UP000641514">
    <property type="component" value="Unassembled WGS sequence"/>
</dbReference>